<evidence type="ECO:0000313" key="4">
    <source>
        <dbReference type="EMBL" id="WEF31027.1"/>
    </source>
</evidence>
<feature type="region of interest" description="Disordered" evidence="1">
    <location>
        <begin position="36"/>
        <end position="55"/>
    </location>
</feature>
<dbReference type="RefSeq" id="WP_277413818.1">
    <property type="nucleotide sequence ID" value="NZ_CP119083.1"/>
</dbReference>
<dbReference type="Proteomes" id="UP001216510">
    <property type="component" value="Chromosome"/>
</dbReference>
<proteinExistence type="predicted"/>
<dbReference type="Pfam" id="PF07589">
    <property type="entry name" value="PEP-CTERM"/>
    <property type="match status" value="1"/>
</dbReference>
<evidence type="ECO:0000256" key="1">
    <source>
        <dbReference type="SAM" id="MobiDB-lite"/>
    </source>
</evidence>
<keyword evidence="5" id="KW-1185">Reference proteome</keyword>
<dbReference type="NCBIfam" id="TIGR02595">
    <property type="entry name" value="PEP_CTERM"/>
    <property type="match status" value="1"/>
</dbReference>
<feature type="compositionally biased region" description="Gly residues" evidence="1">
    <location>
        <begin position="291"/>
        <end position="304"/>
    </location>
</feature>
<feature type="chain" id="PRO_5047037848" evidence="2">
    <location>
        <begin position="32"/>
        <end position="793"/>
    </location>
</feature>
<keyword evidence="2" id="KW-0732">Signal</keyword>
<gene>
    <name evidence="4" type="ORF">PX653_16285</name>
</gene>
<feature type="compositionally biased region" description="Gly residues" evidence="1">
    <location>
        <begin position="75"/>
        <end position="98"/>
    </location>
</feature>
<sequence>MHTLQPSQTSPRRARRLVPLLLAMAVSHAYAGTTIPPGADGQNGTLPGAHGTAGAAASDLTLSGTLAELATGLPVTGGRGGQGGNGAPGGNAGAGGAGSNVRVDLTGALPEAGNPDLRVLGGSGGYAGEAGAGGVGARAGAGGNGILNADLTASGRTASTSLSLIAGGGGSGYSPHGGSELAGSGQATLTLRDTSSADLAVRVVGGGGSGHVIATASPANMGASGSARADVSAAAALTVETYSQGGSGSGNRAGNGGKGGSASAVSNAASTGTSGVLTSIARADGGFGGTTRGLGNTAGEGGSAQGSASATRTSGNLSVNLSVAGGGGGNGSAGAHGGRGGSVTVVDAVRGSTTSGTVILSQQAWGGRGGEIEGPSARTVAGQGGDATSKLTTVDNTASTVRAYVGATSGRGGDAWDAGKGGGSGAAQAELVLTTTAAGAAAVGTAQAVSGDVGAGAWRSVPGVTSYPGNATARATVRGVSSAEANAIAKRGLGLDRPGGGYASQAYARAEAAGAASATAEGALARAEAIGGSGTTRAVANGFGDASAYSSAQGAASNSAEAKGVNVVTARSVSTGTGGIVVATQAGKSAGNLAVATSANVGGAIHGHEQPTFWDRSYSHATATPGADALATVLAGSPEVAAALAKGETIGVGTTGMFTTLDGPLASTTSANFRFTTMNAGYLTLALVDAQSSGASFSDLFLTVSNHGTELFSRHFASLTDAQLFFSDSALGLGLLDAGAQDLQLTTRFGMDSVGAFSFRYALGVSAVPEPQTWILMMLGMTVLVVGARRRKG</sequence>
<dbReference type="EMBL" id="CP119083">
    <property type="protein sequence ID" value="WEF31027.1"/>
    <property type="molecule type" value="Genomic_DNA"/>
</dbReference>
<feature type="compositionally biased region" description="Gly residues" evidence="1">
    <location>
        <begin position="245"/>
        <end position="260"/>
    </location>
</feature>
<protein>
    <submittedName>
        <fullName evidence="4">PEP-CTERM sorting domain-containing protein</fullName>
    </submittedName>
</protein>
<feature type="domain" description="Ice-binding protein C-terminal" evidence="3">
    <location>
        <begin position="767"/>
        <end position="791"/>
    </location>
</feature>
<feature type="region of interest" description="Disordered" evidence="1">
    <location>
        <begin position="291"/>
        <end position="313"/>
    </location>
</feature>
<name>A0ABY8B8E8_9BURK</name>
<dbReference type="InterPro" id="IPR013424">
    <property type="entry name" value="Ice-binding_C"/>
</dbReference>
<feature type="signal peptide" evidence="2">
    <location>
        <begin position="1"/>
        <end position="31"/>
    </location>
</feature>
<accession>A0ABY8B8E8</accession>
<evidence type="ECO:0000313" key="5">
    <source>
        <dbReference type="Proteomes" id="UP001216510"/>
    </source>
</evidence>
<evidence type="ECO:0000256" key="2">
    <source>
        <dbReference type="SAM" id="SignalP"/>
    </source>
</evidence>
<feature type="region of interest" description="Disordered" evidence="1">
    <location>
        <begin position="242"/>
        <end position="268"/>
    </location>
</feature>
<feature type="region of interest" description="Disordered" evidence="1">
    <location>
        <begin position="73"/>
        <end position="98"/>
    </location>
</feature>
<evidence type="ECO:0000259" key="3">
    <source>
        <dbReference type="Pfam" id="PF07589"/>
    </source>
</evidence>
<organism evidence="4 5">
    <name type="scientific">Pseudoduganella chitinolytica</name>
    <dbReference type="NCBI Taxonomy" id="34070"/>
    <lineage>
        <taxon>Bacteria</taxon>
        <taxon>Pseudomonadati</taxon>
        <taxon>Pseudomonadota</taxon>
        <taxon>Betaproteobacteria</taxon>
        <taxon>Burkholderiales</taxon>
        <taxon>Oxalobacteraceae</taxon>
        <taxon>Telluria group</taxon>
        <taxon>Pseudoduganella</taxon>
    </lineage>
</organism>
<reference evidence="4 5" key="1">
    <citation type="submission" date="2023-02" db="EMBL/GenBank/DDBJ databases">
        <title>Gemone sequence of Telluria chitinolytica ACM 3522T.</title>
        <authorList>
            <person name="Frediansyah A."/>
            <person name="Miess H."/>
            <person name="Gross H."/>
        </authorList>
    </citation>
    <scope>NUCLEOTIDE SEQUENCE [LARGE SCALE GENOMIC DNA]</scope>
    <source>
        <strain evidence="4 5">ACM 3522</strain>
    </source>
</reference>